<organism evidence="7 8">
    <name type="scientific">Pseudonocardia oceani</name>
    <dbReference type="NCBI Taxonomy" id="2792013"/>
    <lineage>
        <taxon>Bacteria</taxon>
        <taxon>Bacillati</taxon>
        <taxon>Actinomycetota</taxon>
        <taxon>Actinomycetes</taxon>
        <taxon>Pseudonocardiales</taxon>
        <taxon>Pseudonocardiaceae</taxon>
        <taxon>Pseudonocardia</taxon>
    </lineage>
</organism>
<feature type="domain" description="Reductase C-terminal" evidence="6">
    <location>
        <begin position="322"/>
        <end position="407"/>
    </location>
</feature>
<evidence type="ECO:0000256" key="1">
    <source>
        <dbReference type="ARBA" id="ARBA00001974"/>
    </source>
</evidence>
<evidence type="ECO:0000313" key="7">
    <source>
        <dbReference type="EMBL" id="MBW0126387.1"/>
    </source>
</evidence>
<evidence type="ECO:0000256" key="2">
    <source>
        <dbReference type="ARBA" id="ARBA00022630"/>
    </source>
</evidence>
<dbReference type="InterPro" id="IPR023753">
    <property type="entry name" value="FAD/NAD-binding_dom"/>
</dbReference>
<dbReference type="Proteomes" id="UP000694300">
    <property type="component" value="Unassembled WGS sequence"/>
</dbReference>
<protein>
    <submittedName>
        <fullName evidence="7">FAD-dependent oxidoreductase</fullName>
    </submittedName>
</protein>
<evidence type="ECO:0000256" key="3">
    <source>
        <dbReference type="ARBA" id="ARBA00022827"/>
    </source>
</evidence>
<dbReference type="PANTHER" id="PTHR43557">
    <property type="entry name" value="APOPTOSIS-INDUCING FACTOR 1"/>
    <property type="match status" value="1"/>
</dbReference>
<proteinExistence type="predicted"/>
<evidence type="ECO:0000256" key="4">
    <source>
        <dbReference type="ARBA" id="ARBA00023002"/>
    </source>
</evidence>
<dbReference type="EMBL" id="JADQDF010000001">
    <property type="protein sequence ID" value="MBW0126387.1"/>
    <property type="molecule type" value="Genomic_DNA"/>
</dbReference>
<dbReference type="InterPro" id="IPR028202">
    <property type="entry name" value="Reductase_C"/>
</dbReference>
<dbReference type="Pfam" id="PF07992">
    <property type="entry name" value="Pyr_redox_2"/>
    <property type="match status" value="1"/>
</dbReference>
<dbReference type="Pfam" id="PF14759">
    <property type="entry name" value="Reductase_C"/>
    <property type="match status" value="1"/>
</dbReference>
<keyword evidence="4" id="KW-0560">Oxidoreductase</keyword>
<accession>A0ABS6U2B6</accession>
<dbReference type="InterPro" id="IPR050446">
    <property type="entry name" value="FAD-oxidoreductase/Apoptosis"/>
</dbReference>
<evidence type="ECO:0000313" key="8">
    <source>
        <dbReference type="Proteomes" id="UP000694300"/>
    </source>
</evidence>
<keyword evidence="3" id="KW-0274">FAD</keyword>
<name>A0ABS6U2B6_9PSEU</name>
<keyword evidence="2" id="KW-0285">Flavoprotein</keyword>
<comment type="caution">
    <text evidence="7">The sequence shown here is derived from an EMBL/GenBank/DDBJ whole genome shotgun (WGS) entry which is preliminary data.</text>
</comment>
<feature type="domain" description="FAD/NAD(P)-binding" evidence="5">
    <location>
        <begin position="7"/>
        <end position="303"/>
    </location>
</feature>
<evidence type="ECO:0000259" key="6">
    <source>
        <dbReference type="Pfam" id="PF14759"/>
    </source>
</evidence>
<dbReference type="RefSeq" id="WP_218588711.1">
    <property type="nucleotide sequence ID" value="NZ_JADQDE010000003.1"/>
</dbReference>
<sequence>MRTGVASVAVVGAGLAGATAVRTLREQGFSGRVTLIGGEPHLPYERPPLSKAYLTAGAARETLQVHPPEFYAAHDIEVVLGRAAARLVPGRGVELVDGTVAAAERVLLCTGLRPRRLPVSGAALTGVLGVRDLEDAERLRDAVARGGRTVVVGEGFVGSEVAATLAGLGAEVTLLMGTGLPVQPALGPEAGAWLLARHRASGIDVRERSPIRAILGAGQVESVELADGTVLPADTVVIAVGSAPNADLAADAGIRVQDGVLVDERGRTSHPGVYAAGDVARFPSATFGGTLRVEHWQHAQQHAAGAARAVLGGTEAYDRVPWAWSEQHGHRFEIAGLPWSGGVVRRRGDPDSAEGALWITVRDGRVVGAVSVNRRRELRAVLRALGRGPVTVDEHALLDPDADLPSLLTRPATT</sequence>
<comment type="cofactor">
    <cofactor evidence="1">
        <name>FAD</name>
        <dbReference type="ChEBI" id="CHEBI:57692"/>
    </cofactor>
</comment>
<evidence type="ECO:0000259" key="5">
    <source>
        <dbReference type="Pfam" id="PF07992"/>
    </source>
</evidence>
<keyword evidence="8" id="KW-1185">Reference proteome</keyword>
<reference evidence="7 8" key="1">
    <citation type="submission" date="2020-11" db="EMBL/GenBank/DDBJ databases">
        <title>Pseudonocardia abyssalis sp. nov. and Pseudonocardia oceani sp. nov., description and phylogenomic analysis of two novel actinomycetes isolated from the deep Southern Ocean.</title>
        <authorList>
            <person name="Parra J."/>
        </authorList>
    </citation>
    <scope>NUCLEOTIDE SEQUENCE [LARGE SCALE GENOMIC DNA]</scope>
    <source>
        <strain evidence="8">KRD185</strain>
    </source>
</reference>
<gene>
    <name evidence="7" type="ORF">I4I82_01580</name>
</gene>
<dbReference type="PANTHER" id="PTHR43557:SF2">
    <property type="entry name" value="RIESKE DOMAIN-CONTAINING PROTEIN-RELATED"/>
    <property type="match status" value="1"/>
</dbReference>